<proteinExistence type="predicted"/>
<accession>A0A662DAJ3</accession>
<evidence type="ECO:0000313" key="4">
    <source>
        <dbReference type="Proteomes" id="UP000267654"/>
    </source>
</evidence>
<dbReference type="SUPFAM" id="SSF51161">
    <property type="entry name" value="Trimeric LpxA-like enzymes"/>
    <property type="match status" value="1"/>
</dbReference>
<keyword evidence="2" id="KW-0012">Acyltransferase</keyword>
<dbReference type="Proteomes" id="UP000267654">
    <property type="component" value="Unassembled WGS sequence"/>
</dbReference>
<evidence type="ECO:0000256" key="2">
    <source>
        <dbReference type="ARBA" id="ARBA00023315"/>
    </source>
</evidence>
<dbReference type="InterPro" id="IPR011004">
    <property type="entry name" value="Trimer_LpxA-like_sf"/>
</dbReference>
<comment type="caution">
    <text evidence="3">The sequence shown here is derived from an EMBL/GenBank/DDBJ whole genome shotgun (WGS) entry which is preliminary data.</text>
</comment>
<dbReference type="Pfam" id="PF13562">
    <property type="entry name" value="NTP_transf_4"/>
    <property type="match status" value="1"/>
</dbReference>
<dbReference type="Gene3D" id="2.160.10.10">
    <property type="entry name" value="Hexapeptide repeat proteins"/>
    <property type="match status" value="1"/>
</dbReference>
<dbReference type="GO" id="GO:0016746">
    <property type="term" value="F:acyltransferase activity"/>
    <property type="evidence" value="ECO:0007669"/>
    <property type="project" value="UniProtKB-KW"/>
</dbReference>
<dbReference type="PANTHER" id="PTHR43584:SF9">
    <property type="entry name" value="TRANSFERASE HEXAPEPTIDE REPEAT CONTAINING PROTEIN"/>
    <property type="match status" value="1"/>
</dbReference>
<keyword evidence="1 3" id="KW-0808">Transferase</keyword>
<evidence type="ECO:0000313" key="3">
    <source>
        <dbReference type="EMBL" id="RLE11527.1"/>
    </source>
</evidence>
<dbReference type="InterPro" id="IPR023917">
    <property type="entry name" value="Bifunctiontional_GlmU_bac-type"/>
</dbReference>
<dbReference type="InterPro" id="IPR050065">
    <property type="entry name" value="GlmU-like"/>
</dbReference>
<organism evidence="3 4">
    <name type="scientific">Aerophobetes bacterium</name>
    <dbReference type="NCBI Taxonomy" id="2030807"/>
    <lineage>
        <taxon>Bacteria</taxon>
        <taxon>Candidatus Aerophobota</taxon>
    </lineage>
</organism>
<dbReference type="EMBL" id="QMQB01000236">
    <property type="protein sequence ID" value="RLE11527.1"/>
    <property type="molecule type" value="Genomic_DNA"/>
</dbReference>
<name>A0A662DAJ3_UNCAE</name>
<dbReference type="PANTHER" id="PTHR43584">
    <property type="entry name" value="NUCLEOTIDYL TRANSFERASE"/>
    <property type="match status" value="1"/>
</dbReference>
<gene>
    <name evidence="3" type="ORF">DRI96_06050</name>
</gene>
<reference evidence="3 4" key="1">
    <citation type="submission" date="2018-06" db="EMBL/GenBank/DDBJ databases">
        <title>Extensive metabolic versatility and redundancy in microbially diverse, dynamic hydrothermal sediments.</title>
        <authorList>
            <person name="Dombrowski N."/>
            <person name="Teske A."/>
            <person name="Baker B.J."/>
        </authorList>
    </citation>
    <scope>NUCLEOTIDE SEQUENCE [LARGE SCALE GENOMIC DNA]</scope>
    <source>
        <strain evidence="3">B19_G9</strain>
    </source>
</reference>
<protein>
    <submittedName>
        <fullName evidence="3">Glucose-1-phosphate thymidylyltransferase</fullName>
    </submittedName>
</protein>
<dbReference type="NCBIfam" id="TIGR03991">
    <property type="entry name" value="alt_bact_glmU"/>
    <property type="match status" value="1"/>
</dbReference>
<sequence length="405" mass="46101">MQVVIFEDYLAGELRPVTLARAAFGISMGGTNLYSMIRSKGFKVSYILRNYLKDIYKDNFPNHPVTEKSLLFINASLPPASSVIQRILDLTKEKSPFVAQTDSRIAVAFFPNLKFEPGKFDEYSLANWLQDQEYEFIEDKFPLINYPFDIIRYNEKYFGENIEELSKNYRQKFPGVFVGENVKIHPTVCMDTEDGMIIIDDNTSIGPFVYLKGPLYIGKKCRIIERTSVKEMCHISHTCKVGGEVECSIMEPYSNKQHHGFLGHSWVGSWVNMGAGTSTSDLKNTYGEIAVEYQGKKVPTGMQFLGSIIGDYSKTAINTSIFTGKIIGVASYVYGFVTTNVPSFCNYARTFGQMTEHYLPAVVRTQQRMFARRGIKQTRLHIKLLEDIYQITRDERIMSTESLSL</sequence>
<evidence type="ECO:0000256" key="1">
    <source>
        <dbReference type="ARBA" id="ARBA00022679"/>
    </source>
</evidence>
<dbReference type="GO" id="GO:0016779">
    <property type="term" value="F:nucleotidyltransferase activity"/>
    <property type="evidence" value="ECO:0007669"/>
    <property type="project" value="UniProtKB-ARBA"/>
</dbReference>
<dbReference type="AlphaFoldDB" id="A0A662DAJ3"/>